<feature type="coiled-coil region" evidence="5">
    <location>
        <begin position="550"/>
        <end position="613"/>
    </location>
</feature>
<dbReference type="OrthoDB" id="2143914at2759"/>
<feature type="region of interest" description="Disordered" evidence="6">
    <location>
        <begin position="27"/>
        <end position="49"/>
    </location>
</feature>
<keyword evidence="4" id="KW-0539">Nucleus</keyword>
<dbReference type="PROSITE" id="PS51293">
    <property type="entry name" value="SANT"/>
    <property type="match status" value="1"/>
</dbReference>
<dbReference type="GO" id="GO:0019185">
    <property type="term" value="C:snRNA-activating protein complex"/>
    <property type="evidence" value="ECO:0007669"/>
    <property type="project" value="TreeGrafter"/>
</dbReference>
<dbReference type="PROSITE" id="PS50090">
    <property type="entry name" value="MYB_LIKE"/>
    <property type="match status" value="4"/>
</dbReference>
<keyword evidence="3" id="KW-0804">Transcription</keyword>
<dbReference type="Pfam" id="PF00249">
    <property type="entry name" value="Myb_DNA-binding"/>
    <property type="match status" value="3"/>
</dbReference>
<sequence length="1628" mass="182441">MSVSLSVKRDRLQRQVEELEQSLSVTNTELELLSSETDDESDDDVTEAGESAAGLLALREKVQKDIQNLVNVLGTEDGPIYISDDDDSSSEESELDLSVDSCLQMNLVYQQVVQETLDQLETLLTQNHRQQKELMSQLSGPVKEPPRDQRTSSSYQQPNSLYLGRFLKPYFKDKLTGLGPPANQETKEKSSRMTGCLDDNKLKVKRWESWQKTLLIHAVTRDSLRRVMQPKLSRVDYLSQKLSSAKETDKQQLREQIDSLEREIGLLKAKKEEELFGDRYEEHDWQKISNIDFEGTKDAEDIRRFWQNFLHPSINKTRWSQEEVQQLEEVSRRHGERHWEIIAQELGTGRTAFMCLQMFQRFISGSLRRSTWSPAEDALLRELVDKMRIGNFIPYTQMSYFMEGRDPAQLIYRWNQVLDPSLKKGPWTKQEDQLLLDAVSRHGEKNWWKIRLEVPGRTDSACRDRYLDCLKEGIKRGAFDKRERDLLLQLVKKHGVGRWAKIAAEIPHRYDAQCLREWRKLIKQQLPRAQKVKPKKPRSQAGKKKASPARRRIRRRLVKVKEEEESTEEEEMVVHYMDSDEDEKKEILEVKRKEKEEEEVENEEVEKEEEEEYILPPMEEWIPSEKEEHFNFLRFQSVVLPSSADVSGGKLVRSTIAGKFGRSVITGPSPRVLKWEEHHSSNTMMMVSPDQLRAYFLCKANKFNRRGRVTEMGLGYELQAAVTPWIGNLLIPAKSRLTAADSLRERGEKTQLTSTSVFMLFLQTMNIDTTGCKEMIEQRRNNVVLLTPPPDPSSVQIKNPHTVAGMLQQKRVIKEELDTQILDQLQFFQQQQLQKQQVRPQELVQQPQPLPPQTSSVPVAQTVFIQHPVLQQQQPALNALPLSSHGIPPGGVVTSLIPAPFTPHNLSVPLASAPRPSSVLFCQQATPLTQNLKVQLAPHTTDSTVLSASSIFAAFPSPANSTLNPPAEREQIEGEWANCSGAETRALQEASEAEVETTKTPPPCQTESTNLPPQPVSLPPQQVCLASIQPVPQAPPSYLTVSPTVPQSSHAPAGIISPAAPQRLNVPPVSVESSISLQNATPSHPDRGVSTVLNLSSGSPPSSSDHDYTSINPNPTSGHHGSNSCLPTPAKQPPSQPPKNQLREKKRRRAEEQQKVEGSETDQCVDGAGTGVIQKERRVRKPSQKAKALQEATKAKAEAKMKRLSSSSPCKKRRRKSRCQDKVQVPAQPMTQLPGLCLRPGQSMWVMTPSGLLQLAEAPSQGLQLALVPTAPLPPSPGHILSPTTPRPPVPLTSGGYRLVAPKPPAVCVPVNVPNQNQPPTCSSISLPPTCVLQPVPNPISSPAPSWSSAPPVPPNVFLPYKGTVRVDPADPPSFRRETLQFDPSLMFFESQEEVRDWLSGRGGVVVSGTDAALPYLPPFVSSLSTLSALLRAKKSLTKSSLQLLSEGSKRRHPQTKPRRDSSTEKTSSQPPADLPDSTSDLRPPEDQPAPPNISELNQEEETELVALVRQLVAERFSGNPAYQLLKARFLSCFTLPALMATIQPITATTLAPEDSQEEEEEEEEKEKEEDEEVVELKKIKERGRRRRSERSLQLRSGPRTPANHFSGMNTTNTPQQPGPAETTPPVQ</sequence>
<dbReference type="GO" id="GO:0035622">
    <property type="term" value="P:intrahepatic bile duct development"/>
    <property type="evidence" value="ECO:0007669"/>
    <property type="project" value="Ensembl"/>
</dbReference>
<name>A0A3Q1INT1_ANATE</name>
<feature type="compositionally biased region" description="Basic residues" evidence="6">
    <location>
        <begin position="1580"/>
        <end position="1589"/>
    </location>
</feature>
<feature type="compositionally biased region" description="Acidic residues" evidence="6">
    <location>
        <begin position="36"/>
        <end position="47"/>
    </location>
</feature>
<dbReference type="RefSeq" id="XP_026198402.1">
    <property type="nucleotide sequence ID" value="XM_026342617.1"/>
</dbReference>
<evidence type="ECO:0000313" key="11">
    <source>
        <dbReference type="Proteomes" id="UP000265040"/>
    </source>
</evidence>
<dbReference type="InterPro" id="IPR009057">
    <property type="entry name" value="Homeodomain-like_sf"/>
</dbReference>
<feature type="compositionally biased region" description="Polar residues" evidence="6">
    <location>
        <begin position="1607"/>
        <end position="1616"/>
    </location>
</feature>
<evidence type="ECO:0000256" key="6">
    <source>
        <dbReference type="SAM" id="MobiDB-lite"/>
    </source>
</evidence>
<reference evidence="10" key="1">
    <citation type="submission" date="2021-04" db="EMBL/GenBank/DDBJ databases">
        <authorList>
            <consortium name="Wellcome Sanger Institute Data Sharing"/>
        </authorList>
    </citation>
    <scope>NUCLEOTIDE SEQUENCE [LARGE SCALE GENOMIC DNA]</scope>
</reference>
<reference evidence="10" key="2">
    <citation type="submission" date="2025-08" db="UniProtKB">
        <authorList>
            <consortium name="Ensembl"/>
        </authorList>
    </citation>
    <scope>IDENTIFICATION</scope>
</reference>
<feature type="domain" description="Myb-like" evidence="7">
    <location>
        <begin position="364"/>
        <end position="418"/>
    </location>
</feature>
<dbReference type="Proteomes" id="UP000265040">
    <property type="component" value="Chromosome 9"/>
</dbReference>
<feature type="region of interest" description="Disordered" evidence="6">
    <location>
        <begin position="1549"/>
        <end position="1628"/>
    </location>
</feature>
<feature type="domain" description="HTH myb-type" evidence="9">
    <location>
        <begin position="311"/>
        <end position="367"/>
    </location>
</feature>
<dbReference type="Ensembl" id="ENSATET00000023791.3">
    <property type="protein sequence ID" value="ENSATEP00000023417.2"/>
    <property type="gene ID" value="ENSATEG00000016210.3"/>
</dbReference>
<feature type="coiled-coil region" evidence="5">
    <location>
        <begin position="243"/>
        <end position="270"/>
    </location>
</feature>
<feature type="compositionally biased region" description="Basic residues" evidence="6">
    <location>
        <begin position="530"/>
        <end position="550"/>
    </location>
</feature>
<feature type="compositionally biased region" description="Polar residues" evidence="6">
    <location>
        <begin position="1109"/>
        <end position="1126"/>
    </location>
</feature>
<dbReference type="Gene3D" id="1.10.10.60">
    <property type="entry name" value="Homeodomain-like"/>
    <property type="match status" value="4"/>
</dbReference>
<dbReference type="PANTHER" id="PTHR46621">
    <property type="entry name" value="SNRNA-ACTIVATING PROTEIN COMPLEX SUBUNIT 4"/>
    <property type="match status" value="1"/>
</dbReference>
<dbReference type="GO" id="GO:0031016">
    <property type="term" value="P:pancreas development"/>
    <property type="evidence" value="ECO:0007669"/>
    <property type="project" value="Ensembl"/>
</dbReference>
<dbReference type="PROSITE" id="PS51294">
    <property type="entry name" value="HTH_MYB"/>
    <property type="match status" value="3"/>
</dbReference>
<feature type="domain" description="Myb-like" evidence="7">
    <location>
        <begin position="311"/>
        <end position="363"/>
    </location>
</feature>
<evidence type="ECO:0000313" key="10">
    <source>
        <dbReference type="Ensembl" id="ENSATEP00000023417.2"/>
    </source>
</evidence>
<dbReference type="InterPro" id="IPR017884">
    <property type="entry name" value="SANT_dom"/>
</dbReference>
<reference evidence="10" key="3">
    <citation type="submission" date="2025-09" db="UniProtKB">
        <authorList>
            <consortium name="Ensembl"/>
        </authorList>
    </citation>
    <scope>IDENTIFICATION</scope>
</reference>
<keyword evidence="5" id="KW-0175">Coiled coil</keyword>
<feature type="region of interest" description="Disordered" evidence="6">
    <location>
        <begin position="985"/>
        <end position="1018"/>
    </location>
</feature>
<feature type="domain" description="Myb-like" evidence="7">
    <location>
        <begin position="471"/>
        <end position="522"/>
    </location>
</feature>
<evidence type="ECO:0000256" key="1">
    <source>
        <dbReference type="ARBA" id="ARBA00023015"/>
    </source>
</evidence>
<evidence type="ECO:0000256" key="4">
    <source>
        <dbReference type="ARBA" id="ARBA00023242"/>
    </source>
</evidence>
<proteinExistence type="predicted"/>
<dbReference type="GO" id="GO:0000978">
    <property type="term" value="F:RNA polymerase II cis-regulatory region sequence-specific DNA binding"/>
    <property type="evidence" value="ECO:0007669"/>
    <property type="project" value="TreeGrafter"/>
</dbReference>
<dbReference type="InterPro" id="IPR001005">
    <property type="entry name" value="SANT/Myb"/>
</dbReference>
<evidence type="ECO:0000256" key="5">
    <source>
        <dbReference type="SAM" id="Coils"/>
    </source>
</evidence>
<dbReference type="STRING" id="64144.ENSATEP00000023417"/>
<evidence type="ECO:0000256" key="2">
    <source>
        <dbReference type="ARBA" id="ARBA00023125"/>
    </source>
</evidence>
<dbReference type="GO" id="GO:0042796">
    <property type="term" value="P:snRNA transcription by RNA polymerase III"/>
    <property type="evidence" value="ECO:0007669"/>
    <property type="project" value="TreeGrafter"/>
</dbReference>
<feature type="compositionally biased region" description="Basic and acidic residues" evidence="6">
    <location>
        <begin position="1149"/>
        <end position="1158"/>
    </location>
</feature>
<evidence type="ECO:0000259" key="8">
    <source>
        <dbReference type="PROSITE" id="PS51293"/>
    </source>
</evidence>
<dbReference type="SUPFAM" id="SSF46689">
    <property type="entry name" value="Homeodomain-like"/>
    <property type="match status" value="3"/>
</dbReference>
<feature type="domain" description="Myb-like" evidence="7">
    <location>
        <begin position="419"/>
        <end position="470"/>
    </location>
</feature>
<evidence type="ECO:0000259" key="9">
    <source>
        <dbReference type="PROSITE" id="PS51294"/>
    </source>
</evidence>
<feature type="region of interest" description="Disordered" evidence="6">
    <location>
        <begin position="1039"/>
        <end position="1059"/>
    </location>
</feature>
<dbReference type="GeneTree" id="ENSGT00940000160404"/>
<protein>
    <submittedName>
        <fullName evidence="10">Small nuclear RNA activating complex, polypeptide 4</fullName>
    </submittedName>
</protein>
<feature type="domain" description="HTH myb-type" evidence="9">
    <location>
        <begin position="419"/>
        <end position="474"/>
    </location>
</feature>
<feature type="region of interest" description="Disordered" evidence="6">
    <location>
        <begin position="1078"/>
        <end position="1170"/>
    </location>
</feature>
<dbReference type="CTD" id="6621"/>
<organism evidence="10 11">
    <name type="scientific">Anabas testudineus</name>
    <name type="common">Climbing perch</name>
    <name type="synonym">Anthias testudineus</name>
    <dbReference type="NCBI Taxonomy" id="64144"/>
    <lineage>
        <taxon>Eukaryota</taxon>
        <taxon>Metazoa</taxon>
        <taxon>Chordata</taxon>
        <taxon>Craniata</taxon>
        <taxon>Vertebrata</taxon>
        <taxon>Euteleostomi</taxon>
        <taxon>Actinopterygii</taxon>
        <taxon>Neopterygii</taxon>
        <taxon>Teleostei</taxon>
        <taxon>Neoteleostei</taxon>
        <taxon>Acanthomorphata</taxon>
        <taxon>Anabantaria</taxon>
        <taxon>Anabantiformes</taxon>
        <taxon>Anabantoidei</taxon>
        <taxon>Anabantidae</taxon>
        <taxon>Anabas</taxon>
    </lineage>
</organism>
<feature type="compositionally biased region" description="Acidic residues" evidence="6">
    <location>
        <begin position="1555"/>
        <end position="1574"/>
    </location>
</feature>
<feature type="region of interest" description="Disordered" evidence="6">
    <location>
        <begin position="1194"/>
        <end position="1223"/>
    </location>
</feature>
<feature type="region of interest" description="Disordered" evidence="6">
    <location>
        <begin position="131"/>
        <end position="156"/>
    </location>
</feature>
<dbReference type="InParanoid" id="A0A3Q1INT1"/>
<dbReference type="GO" id="GO:0001006">
    <property type="term" value="F:RNA polymerase III type 3 promoter sequence-specific DNA binding"/>
    <property type="evidence" value="ECO:0007669"/>
    <property type="project" value="TreeGrafter"/>
</dbReference>
<feature type="compositionally biased region" description="Polar residues" evidence="6">
    <location>
        <begin position="1039"/>
        <end position="1050"/>
    </location>
</feature>
<feature type="compositionally biased region" description="Polar residues" evidence="6">
    <location>
        <begin position="1465"/>
        <end position="1481"/>
    </location>
</feature>
<accession>A0A3Q1INT1</accession>
<keyword evidence="11" id="KW-1185">Reference proteome</keyword>
<feature type="region of interest" description="Disordered" evidence="6">
    <location>
        <begin position="1442"/>
        <end position="1496"/>
    </location>
</feature>
<keyword evidence="1" id="KW-0805">Transcription regulation</keyword>
<evidence type="ECO:0000259" key="7">
    <source>
        <dbReference type="PROSITE" id="PS50090"/>
    </source>
</evidence>
<dbReference type="CDD" id="cd00167">
    <property type="entry name" value="SANT"/>
    <property type="match status" value="4"/>
</dbReference>
<dbReference type="InterPro" id="IPR051575">
    <property type="entry name" value="Myb-like_DNA-bd"/>
</dbReference>
<dbReference type="SMART" id="SM00717">
    <property type="entry name" value="SANT"/>
    <property type="match status" value="5"/>
</dbReference>
<feature type="domain" description="SANT" evidence="8">
    <location>
        <begin position="422"/>
        <end position="475"/>
    </location>
</feature>
<keyword evidence="2" id="KW-0238">DNA-binding</keyword>
<dbReference type="GeneID" id="113150213"/>
<feature type="domain" description="HTH myb-type" evidence="9">
    <location>
        <begin position="475"/>
        <end position="526"/>
    </location>
</feature>
<dbReference type="PANTHER" id="PTHR46621:SF1">
    <property type="entry name" value="SNRNA-ACTIVATING PROTEIN COMPLEX SUBUNIT 4"/>
    <property type="match status" value="1"/>
</dbReference>
<evidence type="ECO:0000256" key="3">
    <source>
        <dbReference type="ARBA" id="ARBA00023163"/>
    </source>
</evidence>
<dbReference type="InterPro" id="IPR017930">
    <property type="entry name" value="Myb_dom"/>
</dbReference>
<feature type="region of interest" description="Disordered" evidence="6">
    <location>
        <begin position="527"/>
        <end position="550"/>
    </location>
</feature>
<dbReference type="GO" id="GO:0042795">
    <property type="term" value="P:snRNA transcription by RNA polymerase II"/>
    <property type="evidence" value="ECO:0007669"/>
    <property type="project" value="TreeGrafter"/>
</dbReference>